<gene>
    <name evidence="2" type="ORF">N5I87_15460</name>
</gene>
<comment type="caution">
    <text evidence="2">The sequence shown here is derived from an EMBL/GenBank/DDBJ whole genome shotgun (WGS) entry which is preliminary data.</text>
</comment>
<dbReference type="SMART" id="SM00382">
    <property type="entry name" value="AAA"/>
    <property type="match status" value="1"/>
</dbReference>
<dbReference type="SUPFAM" id="SSF52540">
    <property type="entry name" value="P-loop containing nucleoside triphosphate hydrolases"/>
    <property type="match status" value="1"/>
</dbReference>
<dbReference type="RefSeq" id="WP_260800118.1">
    <property type="nucleotide sequence ID" value="NZ_JAOCQJ010000004.1"/>
</dbReference>
<feature type="domain" description="AAA+ ATPase" evidence="1">
    <location>
        <begin position="44"/>
        <end position="229"/>
    </location>
</feature>
<dbReference type="Proteomes" id="UP001164374">
    <property type="component" value="Unassembled WGS sequence"/>
</dbReference>
<evidence type="ECO:0000313" key="3">
    <source>
        <dbReference type="Proteomes" id="UP001164374"/>
    </source>
</evidence>
<dbReference type="EMBL" id="JAOCQJ010000004">
    <property type="protein sequence ID" value="MCT7317405.1"/>
    <property type="molecule type" value="Genomic_DNA"/>
</dbReference>
<dbReference type="AlphaFoldDB" id="A0AAE3LBV7"/>
<dbReference type="Pfam" id="PF13401">
    <property type="entry name" value="AAA_22"/>
    <property type="match status" value="1"/>
</dbReference>
<dbReference type="InterPro" id="IPR049945">
    <property type="entry name" value="AAA_22"/>
</dbReference>
<evidence type="ECO:0000313" key="2">
    <source>
        <dbReference type="EMBL" id="MCT7317405.1"/>
    </source>
</evidence>
<dbReference type="InterPro" id="IPR003593">
    <property type="entry name" value="AAA+_ATPase"/>
</dbReference>
<dbReference type="Gene3D" id="3.40.50.300">
    <property type="entry name" value="P-loop containing nucleotide triphosphate hydrolases"/>
    <property type="match status" value="1"/>
</dbReference>
<protein>
    <submittedName>
        <fullName evidence="2">TniB family NTP-binding protein</fullName>
    </submittedName>
</protein>
<dbReference type="GO" id="GO:0016887">
    <property type="term" value="F:ATP hydrolysis activity"/>
    <property type="evidence" value="ECO:0007669"/>
    <property type="project" value="InterPro"/>
</dbReference>
<reference evidence="2" key="2">
    <citation type="submission" date="2023-02" db="EMBL/GenBank/DDBJ databases">
        <authorList>
            <person name="Lu C.-H."/>
        </authorList>
    </citation>
    <scope>NUCLEOTIDE SEQUENCE</scope>
    <source>
        <strain evidence="2">22TCCZM01-4</strain>
    </source>
</reference>
<dbReference type="InterPro" id="IPR027417">
    <property type="entry name" value="P-loop_NTPase"/>
</dbReference>
<reference evidence="2" key="1">
    <citation type="journal article" date="2023" name="Front. Microbiol.">
        <title>Ralstonia chuxiongensis sp. nov., Ralstonia mojiangensis sp. nov., and Ralstonia soli sp. nov., isolated from tobacco fields, are three novel species in the family Burkholderiaceae.</title>
        <authorList>
            <person name="Lu C.H."/>
            <person name="Zhang Y.Y."/>
            <person name="Jiang N."/>
            <person name="Chen W."/>
            <person name="Shao X."/>
            <person name="Zhao Z.M."/>
            <person name="Lu W.L."/>
            <person name="Hu X."/>
            <person name="Xi Y.X."/>
            <person name="Zou S.Y."/>
            <person name="Wei Q.J."/>
            <person name="Lin Z.L."/>
            <person name="Gong L."/>
            <person name="Gai X.T."/>
            <person name="Zhang L.Q."/>
            <person name="Li J.Y."/>
            <person name="Jin Y."/>
            <person name="Xia Z.Y."/>
        </authorList>
    </citation>
    <scope>NUCLEOTIDE SEQUENCE</scope>
    <source>
        <strain evidence="2">22TCCZM01-4</strain>
    </source>
</reference>
<sequence>MNKKTYPLTPVKASASILPTKRIKHTRVTQVMDELSTLIYPDSQESILLVCGPTGAGKTTLAKFMVENALNQSHAEMELNAGVIPAIYVQAPASGETKFSWRLFYQRILNQLGDDLDSPKVAYGVDSLSGRLMRPRGASGNSLAALRTAVERGLRARQVQFMVIDEAAHIFRDTQRNSKLEVQLDTLKSLVNECGTQIVLVGSYDLYHLVSLSGQIARRTHVLHFERYREDCPEGVQAFERCLLSFDKALPELWGGQLSRYAKQLMANTLGCVGTLSSVLTRAARLAEADGNWSLEALKRALLNEAQHKRILEEIIEGEAAIGPSLTRVMPTMQRSTAKAERLTA</sequence>
<organism evidence="2 3">
    <name type="scientific">Ralstonia mojiangensis</name>
    <dbReference type="NCBI Taxonomy" id="2953895"/>
    <lineage>
        <taxon>Bacteria</taxon>
        <taxon>Pseudomonadati</taxon>
        <taxon>Pseudomonadota</taxon>
        <taxon>Betaproteobacteria</taxon>
        <taxon>Burkholderiales</taxon>
        <taxon>Burkholderiaceae</taxon>
        <taxon>Ralstonia</taxon>
    </lineage>
</organism>
<evidence type="ECO:0000259" key="1">
    <source>
        <dbReference type="SMART" id="SM00382"/>
    </source>
</evidence>
<proteinExistence type="predicted"/>
<accession>A0AAE3LBV7</accession>
<name>A0AAE3LBV7_9RALS</name>